<dbReference type="Gene3D" id="3.30.450.290">
    <property type="match status" value="1"/>
</dbReference>
<feature type="transmembrane region" description="Helical" evidence="4">
    <location>
        <begin position="189"/>
        <end position="212"/>
    </location>
</feature>
<evidence type="ECO:0000256" key="2">
    <source>
        <dbReference type="ARBA" id="ARBA00029447"/>
    </source>
</evidence>
<dbReference type="PANTHER" id="PTHR32089:SF112">
    <property type="entry name" value="LYSOZYME-LIKE PROTEIN-RELATED"/>
    <property type="match status" value="1"/>
</dbReference>
<keyword evidence="4" id="KW-0472">Membrane</keyword>
<evidence type="ECO:0000256" key="1">
    <source>
        <dbReference type="ARBA" id="ARBA00023224"/>
    </source>
</evidence>
<evidence type="ECO:0000256" key="3">
    <source>
        <dbReference type="PROSITE-ProRule" id="PRU00284"/>
    </source>
</evidence>
<organism evidence="6 7">
    <name type="scientific">Acididesulfobacter guangdongensis</name>
    <dbReference type="NCBI Taxonomy" id="2597225"/>
    <lineage>
        <taxon>Bacteria</taxon>
        <taxon>Deltaproteobacteria</taxon>
        <taxon>Candidatus Acidulodesulfobacterales</taxon>
        <taxon>Candidatus Acididesulfobacter</taxon>
    </lineage>
</organism>
<dbReference type="Gene3D" id="1.10.287.950">
    <property type="entry name" value="Methyl-accepting chemotaxis protein"/>
    <property type="match status" value="1"/>
</dbReference>
<comment type="similarity">
    <text evidence="2">Belongs to the methyl-accepting chemotaxis (MCP) protein family.</text>
</comment>
<evidence type="ECO:0000313" key="7">
    <source>
        <dbReference type="Proteomes" id="UP000316562"/>
    </source>
</evidence>
<comment type="caution">
    <text evidence="6">The sequence shown here is derived from an EMBL/GenBank/DDBJ whole genome shotgun (WGS) entry which is preliminary data.</text>
</comment>
<dbReference type="Pfam" id="PF00015">
    <property type="entry name" value="MCPsignal"/>
    <property type="match status" value="1"/>
</dbReference>
<protein>
    <submittedName>
        <fullName evidence="6">Methyl-accepting chemotaxis protein</fullName>
    </submittedName>
</protein>
<evidence type="ECO:0000259" key="5">
    <source>
        <dbReference type="PROSITE" id="PS50111"/>
    </source>
</evidence>
<keyword evidence="4" id="KW-1133">Transmembrane helix</keyword>
<dbReference type="PROSITE" id="PS50111">
    <property type="entry name" value="CHEMOTAXIS_TRANSDUC_2"/>
    <property type="match status" value="1"/>
</dbReference>
<accession>A0A519BI15</accession>
<dbReference type="CDD" id="cd11386">
    <property type="entry name" value="MCP_signal"/>
    <property type="match status" value="1"/>
</dbReference>
<name>A0A519BI15_ACIG2</name>
<evidence type="ECO:0000256" key="4">
    <source>
        <dbReference type="SAM" id="Phobius"/>
    </source>
</evidence>
<dbReference type="GO" id="GO:0006935">
    <property type="term" value="P:chemotaxis"/>
    <property type="evidence" value="ECO:0007669"/>
    <property type="project" value="UniProtKB-ARBA"/>
</dbReference>
<dbReference type="FunFam" id="1.10.287.950:FF:000001">
    <property type="entry name" value="Methyl-accepting chemotaxis sensory transducer"/>
    <property type="match status" value="1"/>
</dbReference>
<dbReference type="GO" id="GO:0007165">
    <property type="term" value="P:signal transduction"/>
    <property type="evidence" value="ECO:0007669"/>
    <property type="project" value="UniProtKB-KW"/>
</dbReference>
<keyword evidence="4" id="KW-0812">Transmembrane</keyword>
<dbReference type="GO" id="GO:0016020">
    <property type="term" value="C:membrane"/>
    <property type="evidence" value="ECO:0007669"/>
    <property type="project" value="InterPro"/>
</dbReference>
<dbReference type="InterPro" id="IPR004089">
    <property type="entry name" value="MCPsignal_dom"/>
</dbReference>
<evidence type="ECO:0000313" key="6">
    <source>
        <dbReference type="EMBL" id="RZD16918.1"/>
    </source>
</evidence>
<gene>
    <name evidence="6" type="ORF">EVJ46_01385</name>
</gene>
<sequence length="596" mass="65869">MFNFSKLKKISIKTKLLVIISAVFIIIVLGGAYYAYITQLNLAVNTTKNDATITATTMLSSLNAMMINGTILKKSDRRQLFAIYRKIHGIDAFKLVRGAPVNKEFGPGLKQEMPSTVFDKKILASKKTIVKELYKNGKPYLMVGVPFVAEKLERGIDCLECHTVKPGTTLGGVELLYSLKNTVNSSKEFLSTIIIFAFIFLVIAIFIIYLAFRYSFIKPMKKFYNRIRDISRGEGDLSKLIPMECYDRTTIIRKKIKDCMLLQDELQPRCWDTQIEKYGDKGERICIKCDVYRNSVYDEITDVTNEFNKFIIDIREIVQMVNEQAMAIVDVSTSIETHVSEISEKAEEQSELSTHVAAASEEMSQTIREIAGNTQKVSNVAKEASGNAREGFNVVENAISGIKNVAVLTEKLGSMINGLEKSSLEIGEIISVINDIADQTNLLALNAAIEAARAGEQGRGFAVVADEVRKLAERTVKATKEIVSKVQTIQQNTQTTKSSMDNTLKEVNSSVGFASQAGESLSNIEKNILSLADQIDSIAAASEEQTAATSEISENIEKVSTLASSNSGKAKNATEEAASVYSELEKLIGIIKKFKY</sequence>
<dbReference type="AlphaFoldDB" id="A0A519BI15"/>
<dbReference type="EMBL" id="SGBC01000001">
    <property type="protein sequence ID" value="RZD16918.1"/>
    <property type="molecule type" value="Genomic_DNA"/>
</dbReference>
<dbReference type="SUPFAM" id="SSF58104">
    <property type="entry name" value="Methyl-accepting chemotaxis protein (MCP) signaling domain"/>
    <property type="match status" value="1"/>
</dbReference>
<keyword evidence="1 3" id="KW-0807">Transducer</keyword>
<proteinExistence type="inferred from homology"/>
<feature type="domain" description="Methyl-accepting transducer" evidence="5">
    <location>
        <begin position="324"/>
        <end position="560"/>
    </location>
</feature>
<feature type="transmembrane region" description="Helical" evidence="4">
    <location>
        <begin position="16"/>
        <end position="36"/>
    </location>
</feature>
<dbReference type="Proteomes" id="UP000316562">
    <property type="component" value="Unassembled WGS sequence"/>
</dbReference>
<dbReference type="PANTHER" id="PTHR32089">
    <property type="entry name" value="METHYL-ACCEPTING CHEMOTAXIS PROTEIN MCPB"/>
    <property type="match status" value="1"/>
</dbReference>
<dbReference type="SMART" id="SM00283">
    <property type="entry name" value="MA"/>
    <property type="match status" value="1"/>
</dbReference>
<reference evidence="6 7" key="1">
    <citation type="journal article" date="2019" name="ISME J.">
        <title>Insights into ecological role of a new deltaproteobacterial order Candidatus Acidulodesulfobacterales by metagenomics and metatranscriptomics.</title>
        <authorList>
            <person name="Tan S."/>
            <person name="Liu J."/>
            <person name="Fang Y."/>
            <person name="Hedlund B.P."/>
            <person name="Lian Z.H."/>
            <person name="Huang L.Y."/>
            <person name="Li J.T."/>
            <person name="Huang L.N."/>
            <person name="Li W.J."/>
            <person name="Jiang H.C."/>
            <person name="Dong H.L."/>
            <person name="Shu W.S."/>
        </authorList>
    </citation>
    <scope>NUCLEOTIDE SEQUENCE [LARGE SCALE GENOMIC DNA]</scope>
    <source>
        <strain evidence="6">AP2</strain>
    </source>
</reference>